<dbReference type="Pfam" id="PF09334">
    <property type="entry name" value="tRNA-synt_1g"/>
    <property type="match status" value="1"/>
</dbReference>
<dbReference type="GO" id="GO:0005829">
    <property type="term" value="C:cytosol"/>
    <property type="evidence" value="ECO:0007669"/>
    <property type="project" value="TreeGrafter"/>
</dbReference>
<evidence type="ECO:0000256" key="9">
    <source>
        <dbReference type="ARBA" id="ARBA00023146"/>
    </source>
</evidence>
<evidence type="ECO:0000259" key="14">
    <source>
        <dbReference type="Pfam" id="PF09334"/>
    </source>
</evidence>
<evidence type="ECO:0000256" key="6">
    <source>
        <dbReference type="ARBA" id="ARBA00022741"/>
    </source>
</evidence>
<protein>
    <recommendedName>
        <fullName evidence="3">methionine--tRNA ligase</fullName>
        <ecNumber evidence="3">6.1.1.10</ecNumber>
    </recommendedName>
    <alternativeName>
        <fullName evidence="10">Methionyl-tRNA synthetase</fullName>
    </alternativeName>
</protein>
<dbReference type="SUPFAM" id="SSF52374">
    <property type="entry name" value="Nucleotidylyl transferase"/>
    <property type="match status" value="1"/>
</dbReference>
<dbReference type="EC" id="6.1.1.10" evidence="3"/>
<evidence type="ECO:0000256" key="2">
    <source>
        <dbReference type="ARBA" id="ARBA00005594"/>
    </source>
</evidence>
<sequence length="849" mass="95244">MATSLKLNIPTNAPRGSPAFTQALKASFALHAFQADQVQFCKSSEESVSLEAPKDNIKIVDINAIVRFLARIGGAPWKAGDRAPDDAWIEWEEVVLRPRIREIETVLDLAEKLLAKSWIAKSGGVTPAQIILFSTLYDTIATAQPSILDKHPRLKSWYYNTLESDWAIEGIQKAASMTTVSSLDGNSTKAVKKAPVTADKLPKKPVVIGTEADRKLNAGIEMKTYAPDQKILPEPGKKNILITSALPYVNNVPHLGNIIGSVLSADVYSRYCKARNYNCLYICGTDEYGTATETKAIEEGVTPRQLCDKYNALHSDVYKWFNIGFDHFGRTTTKEQTEIAQDIFLKLHKHGYLTEDSITQLYCEKHEGFLADRYVEGTCPKCQYNDARGDQCDKCGSLLDPMELISPRCKLDDATPVVRPTKHIYLKLDELQEQEEKWFKQSVTEGNWSRNGRIITESWLKEGLQKRAITRDLFWGTPVPLEGYEKKVLYVWFDACIGYVSITATYTKDWEKWWKNPDNVKLYQFMGKDNVPFHSVIFPSSQLGTKDNWTMVHHISTTEYLQYEGGKFSKSRNVGVFGNNAQETGIPPDVWRFYLLSSRPETGDSQFIWRDFILKNNSELLARLGNFVNRLVKFAAAKYEGLVPDYTDAAKDPAFDAFKADVNKLLKEYVDELEAVHIRAGTDLLMHVAQRGNQFLQDNKLDNATFAAEPAKTAAVVGLGLNLIYLLSALCYPYMPATGESIARQLNAPVRAIPDTWEMDLLPGHRIGKAEYLFSMIDPKKEAEWQGKYGGDKKVEEALKEEEKKKKAEKKKQKKKTAMKAKAGIVETVKDAAVAALPDSGAAASSSKD</sequence>
<evidence type="ECO:0000256" key="1">
    <source>
        <dbReference type="ARBA" id="ARBA00004496"/>
    </source>
</evidence>
<dbReference type="InterPro" id="IPR014729">
    <property type="entry name" value="Rossmann-like_a/b/a_fold"/>
</dbReference>
<evidence type="ECO:0000256" key="3">
    <source>
        <dbReference type="ARBA" id="ARBA00012838"/>
    </source>
</evidence>
<evidence type="ECO:0000256" key="11">
    <source>
        <dbReference type="ARBA" id="ARBA00047364"/>
    </source>
</evidence>
<evidence type="ECO:0000313" key="17">
    <source>
        <dbReference type="Proteomes" id="UP001221413"/>
    </source>
</evidence>
<dbReference type="GO" id="GO:0010494">
    <property type="term" value="C:cytoplasmic stress granule"/>
    <property type="evidence" value="ECO:0007669"/>
    <property type="project" value="UniProtKB-ARBA"/>
</dbReference>
<evidence type="ECO:0000259" key="15">
    <source>
        <dbReference type="Pfam" id="PF19303"/>
    </source>
</evidence>
<dbReference type="InterPro" id="IPR014758">
    <property type="entry name" value="Met-tRNA_synth"/>
</dbReference>
<feature type="coiled-coil region" evidence="13">
    <location>
        <begin position="792"/>
        <end position="820"/>
    </location>
</feature>
<keyword evidence="13" id="KW-0175">Coiled coil</keyword>
<accession>A0AAD6IRN9</accession>
<keyword evidence="7 12" id="KW-0067">ATP-binding</keyword>
<keyword evidence="5 12" id="KW-0436">Ligase</keyword>
<proteinExistence type="inferred from homology"/>
<dbReference type="InterPro" id="IPR001412">
    <property type="entry name" value="aa-tRNA-synth_I_CS"/>
</dbReference>
<dbReference type="SUPFAM" id="SSF47323">
    <property type="entry name" value="Anticodon-binding domain of a subclass of class I aminoacyl-tRNA synthetases"/>
    <property type="match status" value="1"/>
</dbReference>
<evidence type="ECO:0000256" key="5">
    <source>
        <dbReference type="ARBA" id="ARBA00022598"/>
    </source>
</evidence>
<dbReference type="GO" id="GO:0005524">
    <property type="term" value="F:ATP binding"/>
    <property type="evidence" value="ECO:0007669"/>
    <property type="project" value="UniProtKB-KW"/>
</dbReference>
<dbReference type="GO" id="GO:0006431">
    <property type="term" value="P:methionyl-tRNA aminoacylation"/>
    <property type="evidence" value="ECO:0007669"/>
    <property type="project" value="InterPro"/>
</dbReference>
<dbReference type="InterPro" id="IPR015413">
    <property type="entry name" value="Methionyl/Leucyl_tRNA_Synth"/>
</dbReference>
<dbReference type="PRINTS" id="PR01041">
    <property type="entry name" value="TRNASYNTHMET"/>
</dbReference>
<reference evidence="16" key="1">
    <citation type="submission" date="2023-01" db="EMBL/GenBank/DDBJ databases">
        <title>The chitinases involved in constricting ring structure development in the nematode-trapping fungus Drechslerella dactyloides.</title>
        <authorList>
            <person name="Wang R."/>
            <person name="Zhang L."/>
            <person name="Tang P."/>
            <person name="Li S."/>
            <person name="Liang L."/>
        </authorList>
    </citation>
    <scope>NUCLEOTIDE SEQUENCE</scope>
    <source>
        <strain evidence="16">YMF1.00031</strain>
    </source>
</reference>
<dbReference type="GO" id="GO:0004825">
    <property type="term" value="F:methionine-tRNA ligase activity"/>
    <property type="evidence" value="ECO:0007669"/>
    <property type="project" value="UniProtKB-EC"/>
</dbReference>
<keyword evidence="9 12" id="KW-0030">Aminoacyl-tRNA synthetase</keyword>
<dbReference type="GO" id="GO:0017102">
    <property type="term" value="C:methionyl glutamyl tRNA synthetase complex"/>
    <property type="evidence" value="ECO:0007669"/>
    <property type="project" value="UniProtKB-ARBA"/>
</dbReference>
<name>A0AAD6IRN9_DREDA</name>
<evidence type="ECO:0000256" key="4">
    <source>
        <dbReference type="ARBA" id="ARBA00022490"/>
    </source>
</evidence>
<dbReference type="FunFam" id="2.20.28.20:FF:000001">
    <property type="entry name" value="Methionine--tRNA ligase"/>
    <property type="match status" value="1"/>
</dbReference>
<evidence type="ECO:0000256" key="10">
    <source>
        <dbReference type="ARBA" id="ARBA00030904"/>
    </source>
</evidence>
<dbReference type="Gene3D" id="1.10.730.10">
    <property type="entry name" value="Isoleucyl-tRNA Synthetase, Domain 1"/>
    <property type="match status" value="1"/>
</dbReference>
<dbReference type="Gene3D" id="2.20.28.20">
    <property type="entry name" value="Methionyl-tRNA synthetase, Zn-domain"/>
    <property type="match status" value="1"/>
</dbReference>
<dbReference type="PANTHER" id="PTHR45765:SF1">
    <property type="entry name" value="METHIONINE--TRNA LIGASE, CYTOPLASMIC"/>
    <property type="match status" value="1"/>
</dbReference>
<comment type="catalytic activity">
    <reaction evidence="11">
        <text>tRNA(Met) + L-methionine + ATP = L-methionyl-tRNA(Met) + AMP + diphosphate</text>
        <dbReference type="Rhea" id="RHEA:13481"/>
        <dbReference type="Rhea" id="RHEA-COMP:9667"/>
        <dbReference type="Rhea" id="RHEA-COMP:9698"/>
        <dbReference type="ChEBI" id="CHEBI:30616"/>
        <dbReference type="ChEBI" id="CHEBI:33019"/>
        <dbReference type="ChEBI" id="CHEBI:57844"/>
        <dbReference type="ChEBI" id="CHEBI:78442"/>
        <dbReference type="ChEBI" id="CHEBI:78530"/>
        <dbReference type="ChEBI" id="CHEBI:456215"/>
        <dbReference type="EC" id="6.1.1.10"/>
    </reaction>
</comment>
<dbReference type="NCBIfam" id="TIGR00398">
    <property type="entry name" value="metG"/>
    <property type="match status" value="1"/>
</dbReference>
<dbReference type="EMBL" id="JAQGDS010000011">
    <property type="protein sequence ID" value="KAJ6257218.1"/>
    <property type="molecule type" value="Genomic_DNA"/>
</dbReference>
<feature type="domain" description="Methionyl/Leucyl tRNA synthetase" evidence="14">
    <location>
        <begin position="240"/>
        <end position="631"/>
    </location>
</feature>
<dbReference type="Pfam" id="PF19303">
    <property type="entry name" value="Anticodon_3"/>
    <property type="match status" value="1"/>
</dbReference>
<evidence type="ECO:0000256" key="13">
    <source>
        <dbReference type="SAM" id="Coils"/>
    </source>
</evidence>
<dbReference type="Proteomes" id="UP001221413">
    <property type="component" value="Unassembled WGS sequence"/>
</dbReference>
<gene>
    <name evidence="16" type="ORF">Dda_8105</name>
</gene>
<dbReference type="InterPro" id="IPR041872">
    <property type="entry name" value="Anticodon_Met"/>
</dbReference>
<comment type="subcellular location">
    <subcellularLocation>
        <location evidence="1">Cytoplasm</location>
    </subcellularLocation>
</comment>
<comment type="caution">
    <text evidence="16">The sequence shown here is derived from an EMBL/GenBank/DDBJ whole genome shotgun (WGS) entry which is preliminary data.</text>
</comment>
<dbReference type="AlphaFoldDB" id="A0AAD6IRN9"/>
<organism evidence="16 17">
    <name type="scientific">Drechslerella dactyloides</name>
    <name type="common">Nematode-trapping fungus</name>
    <name type="synonym">Arthrobotrys dactyloides</name>
    <dbReference type="NCBI Taxonomy" id="74499"/>
    <lineage>
        <taxon>Eukaryota</taxon>
        <taxon>Fungi</taxon>
        <taxon>Dikarya</taxon>
        <taxon>Ascomycota</taxon>
        <taxon>Pezizomycotina</taxon>
        <taxon>Orbiliomycetes</taxon>
        <taxon>Orbiliales</taxon>
        <taxon>Orbiliaceae</taxon>
        <taxon>Drechslerella</taxon>
    </lineage>
</organism>
<keyword evidence="6 12" id="KW-0547">Nucleotide-binding</keyword>
<evidence type="ECO:0000256" key="7">
    <source>
        <dbReference type="ARBA" id="ARBA00022840"/>
    </source>
</evidence>
<dbReference type="SUPFAM" id="SSF57770">
    <property type="entry name" value="Methionyl-tRNA synthetase (MetRS), Zn-domain"/>
    <property type="match status" value="1"/>
</dbReference>
<dbReference type="FunFam" id="1.10.730.10:FF:000037">
    <property type="entry name" value="Methionyl-tRNA synthetase"/>
    <property type="match status" value="1"/>
</dbReference>
<dbReference type="InterPro" id="IPR033911">
    <property type="entry name" value="MetRS_core"/>
</dbReference>
<dbReference type="GO" id="GO:0017101">
    <property type="term" value="C:aminoacyl-tRNA synthetase multienzyme complex"/>
    <property type="evidence" value="ECO:0007669"/>
    <property type="project" value="TreeGrafter"/>
</dbReference>
<keyword evidence="4" id="KW-0963">Cytoplasm</keyword>
<dbReference type="InterPro" id="IPR009080">
    <property type="entry name" value="tRNAsynth_Ia_anticodon-bd"/>
</dbReference>
<dbReference type="InterPro" id="IPR023458">
    <property type="entry name" value="Met-tRNA_ligase_1"/>
</dbReference>
<evidence type="ECO:0000256" key="8">
    <source>
        <dbReference type="ARBA" id="ARBA00022917"/>
    </source>
</evidence>
<dbReference type="CDD" id="cd07957">
    <property type="entry name" value="Anticodon_Ia_Met"/>
    <property type="match status" value="1"/>
</dbReference>
<dbReference type="Gene3D" id="3.40.50.620">
    <property type="entry name" value="HUPs"/>
    <property type="match status" value="1"/>
</dbReference>
<keyword evidence="8 12" id="KW-0648">Protein biosynthesis</keyword>
<evidence type="ECO:0000313" key="16">
    <source>
        <dbReference type="EMBL" id="KAJ6257218.1"/>
    </source>
</evidence>
<comment type="similarity">
    <text evidence="2 12">Belongs to the class-I aminoacyl-tRNA synthetase family.</text>
</comment>
<dbReference type="InterPro" id="IPR029038">
    <property type="entry name" value="MetRS_Zn"/>
</dbReference>
<dbReference type="PROSITE" id="PS00178">
    <property type="entry name" value="AA_TRNA_LIGASE_I"/>
    <property type="match status" value="1"/>
</dbReference>
<dbReference type="CDD" id="cd00814">
    <property type="entry name" value="MetRS_core"/>
    <property type="match status" value="1"/>
</dbReference>
<evidence type="ECO:0000256" key="12">
    <source>
        <dbReference type="RuleBase" id="RU363039"/>
    </source>
</evidence>
<keyword evidence="17" id="KW-1185">Reference proteome</keyword>
<dbReference type="PANTHER" id="PTHR45765">
    <property type="entry name" value="METHIONINE--TRNA LIGASE"/>
    <property type="match status" value="1"/>
</dbReference>
<feature type="domain" description="Methionyl-tRNA synthetase anticodon-binding" evidence="15">
    <location>
        <begin position="655"/>
        <end position="793"/>
    </location>
</feature>